<dbReference type="OrthoDB" id="3400345at2"/>
<evidence type="ECO:0000259" key="1">
    <source>
        <dbReference type="Pfam" id="PF12697"/>
    </source>
</evidence>
<gene>
    <name evidence="2" type="ORF">SAMN05421642_1234</name>
</gene>
<dbReference type="AlphaFoldDB" id="A0A239MU79"/>
<dbReference type="PANTHER" id="PTHR43689:SF8">
    <property type="entry name" value="ALPHA_BETA-HYDROLASES SUPERFAMILY PROTEIN"/>
    <property type="match status" value="1"/>
</dbReference>
<sequence length="278" mass="30668">MPEVELSAGVIEYVDTGGSGPVLVFLHGLTMNGTVWDHVVSSMPAEYRCIMPTLPLGGHRLPMNIDADLSLLGLGLLVGEFLERLDLHDVTLVQNDWGGVQILIANGSAERIGRLVITSCEAFENYPPGLPGAVIGAAMRVPGGLRALLFGLKFTPIRRAPGSWGWMSLRPVPKPVMDAWFAPATHNRLIRRDLRKYGLSIPDDATLLRWTDACRGFERPVLVVWGHDDKIMPIEHGRRLSRLFPDASLVELHDTYTLIPIDQPERLAAEIDAFVARD</sequence>
<reference evidence="3" key="1">
    <citation type="submission" date="2017-06" db="EMBL/GenBank/DDBJ databases">
        <authorList>
            <person name="Varghese N."/>
            <person name="Submissions S."/>
        </authorList>
    </citation>
    <scope>NUCLEOTIDE SEQUENCE [LARGE SCALE GENOMIC DNA]</scope>
    <source>
        <strain evidence="3">JCM 23211</strain>
    </source>
</reference>
<dbReference type="RefSeq" id="WP_089251795.1">
    <property type="nucleotide sequence ID" value="NZ_FZOW01000023.1"/>
</dbReference>
<evidence type="ECO:0000313" key="2">
    <source>
        <dbReference type="EMBL" id="SNT46296.1"/>
    </source>
</evidence>
<name>A0A239MU79_9NOCA</name>
<evidence type="ECO:0000313" key="3">
    <source>
        <dbReference type="Proteomes" id="UP000198327"/>
    </source>
</evidence>
<protein>
    <submittedName>
        <fullName evidence="2">Pimeloyl-ACP methyl ester carboxylesterase</fullName>
    </submittedName>
</protein>
<organism evidence="2 3">
    <name type="scientific">Rhodococcoides kyotonense</name>
    <dbReference type="NCBI Taxonomy" id="398843"/>
    <lineage>
        <taxon>Bacteria</taxon>
        <taxon>Bacillati</taxon>
        <taxon>Actinomycetota</taxon>
        <taxon>Actinomycetes</taxon>
        <taxon>Mycobacteriales</taxon>
        <taxon>Nocardiaceae</taxon>
        <taxon>Rhodococcoides</taxon>
    </lineage>
</organism>
<dbReference type="InterPro" id="IPR000073">
    <property type="entry name" value="AB_hydrolase_1"/>
</dbReference>
<dbReference type="PANTHER" id="PTHR43689">
    <property type="entry name" value="HYDROLASE"/>
    <property type="match status" value="1"/>
</dbReference>
<feature type="domain" description="AB hydrolase-1" evidence="1">
    <location>
        <begin position="23"/>
        <end position="269"/>
    </location>
</feature>
<dbReference type="EMBL" id="FZOW01000023">
    <property type="protein sequence ID" value="SNT46296.1"/>
    <property type="molecule type" value="Genomic_DNA"/>
</dbReference>
<accession>A0A239MU79</accession>
<dbReference type="InterPro" id="IPR029058">
    <property type="entry name" value="AB_hydrolase_fold"/>
</dbReference>
<dbReference type="Pfam" id="PF12697">
    <property type="entry name" value="Abhydrolase_6"/>
    <property type="match status" value="1"/>
</dbReference>
<dbReference type="GO" id="GO:0003824">
    <property type="term" value="F:catalytic activity"/>
    <property type="evidence" value="ECO:0007669"/>
    <property type="project" value="UniProtKB-ARBA"/>
</dbReference>
<dbReference type="SUPFAM" id="SSF53474">
    <property type="entry name" value="alpha/beta-Hydrolases"/>
    <property type="match status" value="1"/>
</dbReference>
<proteinExistence type="predicted"/>
<keyword evidence="3" id="KW-1185">Reference proteome</keyword>
<dbReference type="Gene3D" id="3.40.50.1820">
    <property type="entry name" value="alpha/beta hydrolase"/>
    <property type="match status" value="1"/>
</dbReference>
<dbReference type="Proteomes" id="UP000198327">
    <property type="component" value="Unassembled WGS sequence"/>
</dbReference>